<dbReference type="PANTHER" id="PTHR30337">
    <property type="entry name" value="COMPONENT OF ATP-DEPENDENT DSDNA EXONUCLEASE"/>
    <property type="match status" value="1"/>
</dbReference>
<dbReference type="GO" id="GO:0016787">
    <property type="term" value="F:hydrolase activity"/>
    <property type="evidence" value="ECO:0007669"/>
    <property type="project" value="InterPro"/>
</dbReference>
<dbReference type="Pfam" id="PF00149">
    <property type="entry name" value="Metallophos"/>
    <property type="match status" value="1"/>
</dbReference>
<dbReference type="AlphaFoldDB" id="A0A6N2UEU5"/>
<dbReference type="InterPro" id="IPR050535">
    <property type="entry name" value="DNA_Repair-Maintenance_Comp"/>
</dbReference>
<organism evidence="2">
    <name type="scientific">[Clostridium] nexile</name>
    <dbReference type="NCBI Taxonomy" id="29361"/>
    <lineage>
        <taxon>Bacteria</taxon>
        <taxon>Bacillati</taxon>
        <taxon>Bacillota</taxon>
        <taxon>Clostridia</taxon>
        <taxon>Lachnospirales</taxon>
        <taxon>Lachnospiraceae</taxon>
        <taxon>Tyzzerella</taxon>
    </lineage>
</organism>
<dbReference type="EMBL" id="CACRTG010000015">
    <property type="protein sequence ID" value="VYT14881.1"/>
    <property type="molecule type" value="Genomic_DNA"/>
</dbReference>
<accession>A0A6N2UEU5</accession>
<gene>
    <name evidence="2" type="primary">yhaO</name>
    <name evidence="2" type="ORF">CNLFYP112_02002</name>
</gene>
<feature type="domain" description="Calcineurin-like phosphoesterase" evidence="1">
    <location>
        <begin position="2"/>
        <end position="139"/>
    </location>
</feature>
<reference evidence="2" key="1">
    <citation type="submission" date="2019-11" db="EMBL/GenBank/DDBJ databases">
        <authorList>
            <person name="Feng L."/>
        </authorList>
    </citation>
    <scope>NUCLEOTIDE SEQUENCE</scope>
    <source>
        <strain evidence="2">CnexileLFYP112</strain>
    </source>
</reference>
<dbReference type="InterPro" id="IPR004843">
    <property type="entry name" value="Calcineurin-like_PHP"/>
</dbReference>
<sequence>MLIAGDLFHRQPLKKELKELNYLFSRLTRTKVVFIAGNHDFIKHDSYYLTFRWNENVYPLLNGHMGSVEFKELKTSVYGLSYYQREITERIYDLAKAPGRQKYEILLAHGGDEKHIPIKKEILSNLGYSYIAMGHIHKPQTLVENQIAYAGALEPIDKNDTGKHGYIRGEVTEKGVKAELIPSAKREYMHLSVEVGKNMTNGFAREKIREMIQINGIENIYKFILTGFRDADITFEPESLKGYGNVIEIVDETKPSYDFDKLLEENKGNLLGRYIESLRECEDGSVAHMALYEGVQALLDTKRS</sequence>
<proteinExistence type="predicted"/>
<evidence type="ECO:0000313" key="2">
    <source>
        <dbReference type="EMBL" id="VYT14881.1"/>
    </source>
</evidence>
<dbReference type="Gene3D" id="3.60.21.10">
    <property type="match status" value="1"/>
</dbReference>
<dbReference type="SUPFAM" id="SSF56300">
    <property type="entry name" value="Metallo-dependent phosphatases"/>
    <property type="match status" value="1"/>
</dbReference>
<dbReference type="InterPro" id="IPR029052">
    <property type="entry name" value="Metallo-depent_PP-like"/>
</dbReference>
<evidence type="ECO:0000259" key="1">
    <source>
        <dbReference type="Pfam" id="PF00149"/>
    </source>
</evidence>
<name>A0A6N2UEU5_9FIRM</name>
<protein>
    <submittedName>
        <fullName evidence="2">Putative metallophosphoesterase YhaO</fullName>
    </submittedName>
</protein>